<name>A0A494WDY8_9SPHN</name>
<keyword evidence="2" id="KW-1185">Reference proteome</keyword>
<dbReference type="RefSeq" id="WP_066702421.1">
    <property type="nucleotide sequence ID" value="NZ_AP018664.1"/>
</dbReference>
<dbReference type="EMBL" id="AP018664">
    <property type="protein sequence ID" value="BBD99110.1"/>
    <property type="molecule type" value="Genomic_DNA"/>
</dbReference>
<dbReference type="PROSITE" id="PS51257">
    <property type="entry name" value="PROKAR_LIPOPROTEIN"/>
    <property type="match status" value="1"/>
</dbReference>
<gene>
    <name evidence="1" type="ORF">SAMIE_1026110</name>
</gene>
<proteinExistence type="predicted"/>
<accession>A0A494WDY8</accession>
<evidence type="ECO:0000313" key="2">
    <source>
        <dbReference type="Proteomes" id="UP000279959"/>
    </source>
</evidence>
<evidence type="ECO:0000313" key="1">
    <source>
        <dbReference type="EMBL" id="BBD99110.1"/>
    </source>
</evidence>
<dbReference type="AlphaFoldDB" id="A0A494WDY8"/>
<sequence length="165" mass="17569">MRAILTIAAATLALAACSGKKDEGPTQREQIGQTWKYEGGESGRPRLAYIGSQNAVQTMTAPDTFSVLLLQPLKEGGADVTVKLVGAPFTCDLSDCRITATTDDGKTHEWKGRMATTDDGIAIPPSQGAYEAIRDAKRVKVNLIVDGKEKVAPFTFEVSGLNLKG</sequence>
<dbReference type="KEGG" id="sami:SAMIE_1026110"/>
<dbReference type="Proteomes" id="UP000279959">
    <property type="component" value="Chromosome"/>
</dbReference>
<reference evidence="1 2" key="1">
    <citation type="submission" date="2018-05" db="EMBL/GenBank/DDBJ databases">
        <title>Complete Genome Sequence of the Nonylphenol-Degrading Bacterium Sphingobium amiense DSM 16289T.</title>
        <authorList>
            <person name="Ootsuka M."/>
            <person name="Nishizawa T."/>
            <person name="Ohta H."/>
        </authorList>
    </citation>
    <scope>NUCLEOTIDE SEQUENCE [LARGE SCALE GENOMIC DNA]</scope>
    <source>
        <strain evidence="1 2">DSM 16289</strain>
    </source>
</reference>
<protein>
    <submittedName>
        <fullName evidence="1">Uncharacterized protein</fullName>
    </submittedName>
</protein>
<organism evidence="1 2">
    <name type="scientific">Sphingobium amiense</name>
    <dbReference type="NCBI Taxonomy" id="135719"/>
    <lineage>
        <taxon>Bacteria</taxon>
        <taxon>Pseudomonadati</taxon>
        <taxon>Pseudomonadota</taxon>
        <taxon>Alphaproteobacteria</taxon>
        <taxon>Sphingomonadales</taxon>
        <taxon>Sphingomonadaceae</taxon>
        <taxon>Sphingobium</taxon>
    </lineage>
</organism>